<comment type="caution">
    <text evidence="1">The sequence shown here is derived from an EMBL/GenBank/DDBJ whole genome shotgun (WGS) entry which is preliminary data.</text>
</comment>
<dbReference type="Proteomes" id="UP000789901">
    <property type="component" value="Unassembled WGS sequence"/>
</dbReference>
<accession>A0ABN7X6U0</accession>
<protein>
    <submittedName>
        <fullName evidence="1">18049_t:CDS:1</fullName>
    </submittedName>
</protein>
<sequence length="41" mass="4648">FVVIYKEKVSTNMDNEIINFTNDKQVENNEISVSIAITEAS</sequence>
<feature type="non-terminal residue" evidence="1">
    <location>
        <position position="41"/>
    </location>
</feature>
<organism evidence="1 2">
    <name type="scientific">Gigaspora margarita</name>
    <dbReference type="NCBI Taxonomy" id="4874"/>
    <lineage>
        <taxon>Eukaryota</taxon>
        <taxon>Fungi</taxon>
        <taxon>Fungi incertae sedis</taxon>
        <taxon>Mucoromycota</taxon>
        <taxon>Glomeromycotina</taxon>
        <taxon>Glomeromycetes</taxon>
        <taxon>Diversisporales</taxon>
        <taxon>Gigasporaceae</taxon>
        <taxon>Gigaspora</taxon>
    </lineage>
</organism>
<feature type="non-terminal residue" evidence="1">
    <location>
        <position position="1"/>
    </location>
</feature>
<evidence type="ECO:0000313" key="1">
    <source>
        <dbReference type="EMBL" id="CAG8848804.1"/>
    </source>
</evidence>
<reference evidence="1 2" key="1">
    <citation type="submission" date="2021-06" db="EMBL/GenBank/DDBJ databases">
        <authorList>
            <person name="Kallberg Y."/>
            <person name="Tangrot J."/>
            <person name="Rosling A."/>
        </authorList>
    </citation>
    <scope>NUCLEOTIDE SEQUENCE [LARGE SCALE GENOMIC DNA]</scope>
    <source>
        <strain evidence="1 2">120-4 pot B 10/14</strain>
    </source>
</reference>
<proteinExistence type="predicted"/>
<dbReference type="EMBL" id="CAJVQB010093522">
    <property type="protein sequence ID" value="CAG8848804.1"/>
    <property type="molecule type" value="Genomic_DNA"/>
</dbReference>
<gene>
    <name evidence="1" type="ORF">GMARGA_LOCUS39372</name>
</gene>
<evidence type="ECO:0000313" key="2">
    <source>
        <dbReference type="Proteomes" id="UP000789901"/>
    </source>
</evidence>
<name>A0ABN7X6U0_GIGMA</name>
<keyword evidence="2" id="KW-1185">Reference proteome</keyword>